<dbReference type="SUPFAM" id="SSF53822">
    <property type="entry name" value="Periplasmic binding protein-like I"/>
    <property type="match status" value="1"/>
</dbReference>
<accession>A0ABS4DZD0</accession>
<dbReference type="CDD" id="cd06342">
    <property type="entry name" value="PBP1_ABC_LIVBP-like"/>
    <property type="match status" value="1"/>
</dbReference>
<evidence type="ECO:0000256" key="1">
    <source>
        <dbReference type="ARBA" id="ARBA00010062"/>
    </source>
</evidence>
<keyword evidence="2 3" id="KW-0732">Signal</keyword>
<dbReference type="PANTHER" id="PTHR47151">
    <property type="entry name" value="LEU/ILE/VAL-BINDING ABC TRANSPORTER SUBUNIT"/>
    <property type="match status" value="1"/>
</dbReference>
<dbReference type="InterPro" id="IPR028082">
    <property type="entry name" value="Peripla_BP_I"/>
</dbReference>
<gene>
    <name evidence="5" type="ORF">J2Z17_002491</name>
</gene>
<evidence type="ECO:0000259" key="4">
    <source>
        <dbReference type="Pfam" id="PF13458"/>
    </source>
</evidence>
<feature type="signal peptide" evidence="3">
    <location>
        <begin position="1"/>
        <end position="45"/>
    </location>
</feature>
<reference evidence="5 6" key="1">
    <citation type="submission" date="2021-03" db="EMBL/GenBank/DDBJ databases">
        <title>Genomic Encyclopedia of Type Strains, Phase IV (KMG-IV): sequencing the most valuable type-strain genomes for metagenomic binning, comparative biology and taxonomic classification.</title>
        <authorList>
            <person name="Goeker M."/>
        </authorList>
    </citation>
    <scope>NUCLEOTIDE SEQUENCE [LARGE SCALE GENOMIC DNA]</scope>
    <source>
        <strain evidence="5 6">DSM 21600</strain>
    </source>
</reference>
<sequence>MTGETNKECPSMATLAVHARHLFSSAPARAALVIVFGLGAAQAQAATLAVVAPQSGPFAPLGQQIIAGAKAAAVASGQEVALIDESCDEADTRSVADAIVNAGADAAIGFLCSETLAHVLPDLTKAGIPAITVSVRWKSLMEDAVKYGWPFYRLAPAPDDEGEKITQTILSTWADRTIALIDDGTIHSRELVDEVRNKLETGGLKPVFVDTFRPGQENQIAIVRRLQRAGASHVFIGGDRNDVAIIARDAAAENSGLTLIGADSMRAADQPVALPDGVYAIALPDYAQLPEAQPTAERLRAEGIEPEGYLLPAYAAVQIVDAARQRANTKPLAEAIGSGSFDTAIGPIGFGPDHELITNPYRLQEWEGGKFVLVPPPGQ</sequence>
<dbReference type="InterPro" id="IPR028081">
    <property type="entry name" value="Leu-bd"/>
</dbReference>
<dbReference type="PANTHER" id="PTHR47151:SF2">
    <property type="entry name" value="AMINO ACID BINDING PROTEIN"/>
    <property type="match status" value="1"/>
</dbReference>
<feature type="domain" description="Leucine-binding protein" evidence="4">
    <location>
        <begin position="47"/>
        <end position="370"/>
    </location>
</feature>
<protein>
    <submittedName>
        <fullName evidence="5">Branched-chain amino acid transport system substrate-binding protein</fullName>
    </submittedName>
</protein>
<dbReference type="Gene3D" id="3.40.50.2300">
    <property type="match status" value="2"/>
</dbReference>
<evidence type="ECO:0000256" key="2">
    <source>
        <dbReference type="ARBA" id="ARBA00022729"/>
    </source>
</evidence>
<comment type="similarity">
    <text evidence="1">Belongs to the leucine-binding protein family.</text>
</comment>
<evidence type="ECO:0000313" key="6">
    <source>
        <dbReference type="Proteomes" id="UP000759443"/>
    </source>
</evidence>
<evidence type="ECO:0000313" key="5">
    <source>
        <dbReference type="EMBL" id="MBP1851048.1"/>
    </source>
</evidence>
<keyword evidence="6" id="KW-1185">Reference proteome</keyword>
<comment type="caution">
    <text evidence="5">The sequence shown here is derived from an EMBL/GenBank/DDBJ whole genome shotgun (WGS) entry which is preliminary data.</text>
</comment>
<organism evidence="5 6">
    <name type="scientific">Rhizobium halophytocola</name>
    <dbReference type="NCBI Taxonomy" id="735519"/>
    <lineage>
        <taxon>Bacteria</taxon>
        <taxon>Pseudomonadati</taxon>
        <taxon>Pseudomonadota</taxon>
        <taxon>Alphaproteobacteria</taxon>
        <taxon>Hyphomicrobiales</taxon>
        <taxon>Rhizobiaceae</taxon>
        <taxon>Rhizobium/Agrobacterium group</taxon>
        <taxon>Rhizobium</taxon>
    </lineage>
</organism>
<proteinExistence type="inferred from homology"/>
<feature type="chain" id="PRO_5047093992" evidence="3">
    <location>
        <begin position="46"/>
        <end position="379"/>
    </location>
</feature>
<dbReference type="Proteomes" id="UP000759443">
    <property type="component" value="Unassembled WGS sequence"/>
</dbReference>
<dbReference type="EMBL" id="JAGGJU010000006">
    <property type="protein sequence ID" value="MBP1851048.1"/>
    <property type="molecule type" value="Genomic_DNA"/>
</dbReference>
<evidence type="ECO:0000256" key="3">
    <source>
        <dbReference type="SAM" id="SignalP"/>
    </source>
</evidence>
<name>A0ABS4DZD0_9HYPH</name>
<dbReference type="Pfam" id="PF13458">
    <property type="entry name" value="Peripla_BP_6"/>
    <property type="match status" value="1"/>
</dbReference>